<keyword evidence="3" id="KW-0472">Membrane</keyword>
<keyword evidence="1" id="KW-0732">Signal</keyword>
<evidence type="ECO:0000313" key="5">
    <source>
        <dbReference type="Proteomes" id="UP000059188"/>
    </source>
</evidence>
<dbReference type="Proteomes" id="UP000059188">
    <property type="component" value="Unassembled WGS sequence"/>
</dbReference>
<dbReference type="InterPro" id="IPR051477">
    <property type="entry name" value="Expansin_CellWall"/>
</dbReference>
<feature type="transmembrane region" description="Helical" evidence="3">
    <location>
        <begin position="37"/>
        <end position="58"/>
    </location>
</feature>
<dbReference type="PANTHER" id="PTHR31836">
    <property type="match status" value="1"/>
</dbReference>
<feature type="compositionally biased region" description="Low complexity" evidence="2">
    <location>
        <begin position="179"/>
        <end position="208"/>
    </location>
</feature>
<keyword evidence="5" id="KW-1185">Reference proteome</keyword>
<protein>
    <submittedName>
        <fullName evidence="4">Allergen Asp f 7</fullName>
    </submittedName>
</protein>
<dbReference type="InterPro" id="IPR036908">
    <property type="entry name" value="RlpA-like_sf"/>
</dbReference>
<organism evidence="4 5">
    <name type="scientific">Thanatephorus cucumeris (strain AG1-IB / isolate 7/3/14)</name>
    <name type="common">Lettuce bottom rot fungus</name>
    <name type="synonym">Rhizoctonia solani</name>
    <dbReference type="NCBI Taxonomy" id="1108050"/>
    <lineage>
        <taxon>Eukaryota</taxon>
        <taxon>Fungi</taxon>
        <taxon>Dikarya</taxon>
        <taxon>Basidiomycota</taxon>
        <taxon>Agaricomycotina</taxon>
        <taxon>Agaricomycetes</taxon>
        <taxon>Cantharellales</taxon>
        <taxon>Ceratobasidiaceae</taxon>
        <taxon>Rhizoctonia</taxon>
        <taxon>Rhizoctonia solani AG-1</taxon>
    </lineage>
</organism>
<proteinExistence type="predicted"/>
<evidence type="ECO:0000313" key="4">
    <source>
        <dbReference type="EMBL" id="CEL57410.1"/>
    </source>
</evidence>
<accession>A0A0B7FID3</accession>
<dbReference type="AlphaFoldDB" id="A0A0B7FID3"/>
<feature type="compositionally biased region" description="Polar residues" evidence="2">
    <location>
        <begin position="160"/>
        <end position="176"/>
    </location>
</feature>
<dbReference type="PANTHER" id="PTHR31836:SF27">
    <property type="entry name" value="RLPA-LIKE PROTEIN DOUBLE-PSI BETA-BARREL DOMAIN-CONTAINING PROTEIN"/>
    <property type="match status" value="1"/>
</dbReference>
<evidence type="ECO:0000256" key="2">
    <source>
        <dbReference type="SAM" id="MobiDB-lite"/>
    </source>
</evidence>
<dbReference type="STRING" id="1108050.A0A0B7FID3"/>
<dbReference type="CDD" id="cd22191">
    <property type="entry name" value="DPBB_RlpA_EXP_N-like"/>
    <property type="match status" value="1"/>
</dbReference>
<keyword evidence="3" id="KW-1133">Transmembrane helix</keyword>
<sequence length="315" mass="33265">MGDAVAVLFVLCLVTLVGVNFLDQQNLIYETPETNMRSAQVFAVFAVLATSVSGMSIGHTNDQLAHRRHAASVHDSVIQARGARRGTPLETVPEVVKRDDAVPRRRKRGLNQRRCAPKTSSTGLPQPASTTSTPPTSSAAPSTTPEPEPTTSKAEPTTSQAEPTTSQAEPTTSSKAKYTKPSETPTKTSTSAKPTATNDDDSGSSSSGETHTGEATFYDPALGSCGITSTNQDLICAVSHLLYDGFDGYTGSDPNSNPICGKKIKATYNGNSVTCTVVDRCVGCKISDLDFSRGAFNHLADQSAGRLKGMTWNFA</sequence>
<gene>
    <name evidence="4" type="ORF">RSOLAG1IB_02149</name>
</gene>
<name>A0A0B7FID3_THACB</name>
<feature type="compositionally biased region" description="Low complexity" evidence="2">
    <location>
        <begin position="127"/>
        <end position="159"/>
    </location>
</feature>
<dbReference type="Gene3D" id="2.40.40.10">
    <property type="entry name" value="RlpA-like domain"/>
    <property type="match status" value="1"/>
</dbReference>
<evidence type="ECO:0000256" key="1">
    <source>
        <dbReference type="ARBA" id="ARBA00022729"/>
    </source>
</evidence>
<dbReference type="OrthoDB" id="623670at2759"/>
<dbReference type="SUPFAM" id="SSF50685">
    <property type="entry name" value="Barwin-like endoglucanases"/>
    <property type="match status" value="1"/>
</dbReference>
<evidence type="ECO:0000256" key="3">
    <source>
        <dbReference type="SAM" id="Phobius"/>
    </source>
</evidence>
<dbReference type="EMBL" id="LN679102">
    <property type="protein sequence ID" value="CEL57410.1"/>
    <property type="molecule type" value="Genomic_DNA"/>
</dbReference>
<keyword evidence="3" id="KW-0812">Transmembrane</keyword>
<feature type="region of interest" description="Disordered" evidence="2">
    <location>
        <begin position="98"/>
        <end position="215"/>
    </location>
</feature>
<reference evidence="4 5" key="1">
    <citation type="submission" date="2014-11" db="EMBL/GenBank/DDBJ databases">
        <authorList>
            <person name="Wibberg Daniel"/>
        </authorList>
    </citation>
    <scope>NUCLEOTIDE SEQUENCE [LARGE SCALE GENOMIC DNA]</scope>
    <source>
        <strain evidence="4">Rhizoctonia solani AG1-IB 7/3/14</strain>
    </source>
</reference>